<evidence type="ECO:0000256" key="2">
    <source>
        <dbReference type="ARBA" id="ARBA00022475"/>
    </source>
</evidence>
<accession>A0A1N7M0L9</accession>
<evidence type="ECO:0000256" key="1">
    <source>
        <dbReference type="ARBA" id="ARBA00004651"/>
    </source>
</evidence>
<gene>
    <name evidence="7" type="ORF">SAMN05421760_10555</name>
</gene>
<dbReference type="Pfam" id="PF01810">
    <property type="entry name" value="LysE"/>
    <property type="match status" value="1"/>
</dbReference>
<name>A0A1N7M0L9_9GAMM</name>
<keyword evidence="2" id="KW-1003">Cell membrane</keyword>
<keyword evidence="4 6" id="KW-1133">Transmembrane helix</keyword>
<dbReference type="OrthoDB" id="9804822at2"/>
<feature type="transmembrane region" description="Helical" evidence="6">
    <location>
        <begin position="110"/>
        <end position="135"/>
    </location>
</feature>
<evidence type="ECO:0000256" key="5">
    <source>
        <dbReference type="ARBA" id="ARBA00023136"/>
    </source>
</evidence>
<comment type="subcellular location">
    <subcellularLocation>
        <location evidence="1">Cell membrane</location>
        <topology evidence="1">Multi-pass membrane protein</topology>
    </subcellularLocation>
</comment>
<dbReference type="EMBL" id="FTOE01000005">
    <property type="protein sequence ID" value="SIS79628.1"/>
    <property type="molecule type" value="Genomic_DNA"/>
</dbReference>
<dbReference type="PANTHER" id="PTHR30086">
    <property type="entry name" value="ARGININE EXPORTER PROTEIN ARGO"/>
    <property type="match status" value="1"/>
</dbReference>
<evidence type="ECO:0000256" key="4">
    <source>
        <dbReference type="ARBA" id="ARBA00022989"/>
    </source>
</evidence>
<evidence type="ECO:0000256" key="6">
    <source>
        <dbReference type="SAM" id="Phobius"/>
    </source>
</evidence>
<proteinExistence type="predicted"/>
<reference evidence="8" key="1">
    <citation type="submission" date="2017-01" db="EMBL/GenBank/DDBJ databases">
        <authorList>
            <person name="Varghese N."/>
            <person name="Submissions S."/>
        </authorList>
    </citation>
    <scope>NUCLEOTIDE SEQUENCE [LARGE SCALE GENOMIC DNA]</scope>
    <source>
        <strain evidence="8">DSM 22306</strain>
    </source>
</reference>
<feature type="transmembrane region" description="Helical" evidence="6">
    <location>
        <begin position="34"/>
        <end position="61"/>
    </location>
</feature>
<keyword evidence="3 6" id="KW-0812">Transmembrane</keyword>
<feature type="transmembrane region" description="Helical" evidence="6">
    <location>
        <begin position="67"/>
        <end position="89"/>
    </location>
</feature>
<evidence type="ECO:0000256" key="3">
    <source>
        <dbReference type="ARBA" id="ARBA00022692"/>
    </source>
</evidence>
<dbReference type="PIRSF" id="PIRSF006324">
    <property type="entry name" value="LeuE"/>
    <property type="match status" value="1"/>
</dbReference>
<dbReference type="GO" id="GO:0015171">
    <property type="term" value="F:amino acid transmembrane transporter activity"/>
    <property type="evidence" value="ECO:0007669"/>
    <property type="project" value="TreeGrafter"/>
</dbReference>
<feature type="transmembrane region" description="Helical" evidence="6">
    <location>
        <begin position="6"/>
        <end position="27"/>
    </location>
</feature>
<organism evidence="7 8">
    <name type="scientific">Neptunomonas antarctica</name>
    <dbReference type="NCBI Taxonomy" id="619304"/>
    <lineage>
        <taxon>Bacteria</taxon>
        <taxon>Pseudomonadati</taxon>
        <taxon>Pseudomonadota</taxon>
        <taxon>Gammaproteobacteria</taxon>
        <taxon>Oceanospirillales</taxon>
        <taxon>Oceanospirillaceae</taxon>
        <taxon>Neptunomonas</taxon>
    </lineage>
</organism>
<dbReference type="GO" id="GO:0005886">
    <property type="term" value="C:plasma membrane"/>
    <property type="evidence" value="ECO:0007669"/>
    <property type="project" value="UniProtKB-SubCell"/>
</dbReference>
<evidence type="ECO:0000313" key="8">
    <source>
        <dbReference type="Proteomes" id="UP000185999"/>
    </source>
</evidence>
<dbReference type="AlphaFoldDB" id="A0A1N7M0L9"/>
<sequence>MDEYLLYITIAAVTIASPGPGIILTIANSLRYGFVGAIVGILGVALGGLCVAIVSATSLAALLSTSALAFIILKYAGAAYLIYLGIKLWRSAPTFTTDSMHKDKTSFQRFIEGLSITLLNPKPIFFFMSLFPQFINPQQGYVSQFILLSLTFSCLIVVIHCVYGISASFARSKLSSPGAGSAINKSIGGVFVCFGIGLATSGK</sequence>
<dbReference type="Proteomes" id="UP000185999">
    <property type="component" value="Unassembled WGS sequence"/>
</dbReference>
<dbReference type="STRING" id="619304.SAMN05421760_10555"/>
<dbReference type="RefSeq" id="WP_054340116.1">
    <property type="nucleotide sequence ID" value="NZ_FTOE01000005.1"/>
</dbReference>
<keyword evidence="8" id="KW-1185">Reference proteome</keyword>
<keyword evidence="5 6" id="KW-0472">Membrane</keyword>
<dbReference type="InterPro" id="IPR001123">
    <property type="entry name" value="LeuE-type"/>
</dbReference>
<evidence type="ECO:0000313" key="7">
    <source>
        <dbReference type="EMBL" id="SIS79628.1"/>
    </source>
</evidence>
<dbReference type="PANTHER" id="PTHR30086:SF20">
    <property type="entry name" value="ARGININE EXPORTER PROTEIN ARGO-RELATED"/>
    <property type="match status" value="1"/>
</dbReference>
<feature type="transmembrane region" description="Helical" evidence="6">
    <location>
        <begin position="141"/>
        <end position="165"/>
    </location>
</feature>
<protein>
    <submittedName>
        <fullName evidence="7">Threonine/homoserine/homoserine lactone efflux protein</fullName>
    </submittedName>
</protein>